<accession>A0ABQ4XNB9</accession>
<dbReference type="EMBL" id="BQNB010009643">
    <property type="protein sequence ID" value="GJS66361.1"/>
    <property type="molecule type" value="Genomic_DNA"/>
</dbReference>
<dbReference type="PANTHER" id="PTHR32278:SF135">
    <property type="entry name" value="F-BOX PROTEIN PP2-B12"/>
    <property type="match status" value="1"/>
</dbReference>
<dbReference type="CDD" id="cd09272">
    <property type="entry name" value="RNase_HI_RT_Ty1"/>
    <property type="match status" value="1"/>
</dbReference>
<dbReference type="Proteomes" id="UP001151760">
    <property type="component" value="Unassembled WGS sequence"/>
</dbReference>
<reference evidence="1" key="1">
    <citation type="journal article" date="2022" name="Int. J. Mol. Sci.">
        <title>Draft Genome of Tanacetum Coccineum: Genomic Comparison of Closely Related Tanacetum-Family Plants.</title>
        <authorList>
            <person name="Yamashiro T."/>
            <person name="Shiraishi A."/>
            <person name="Nakayama K."/>
            <person name="Satake H."/>
        </authorList>
    </citation>
    <scope>NUCLEOTIDE SEQUENCE</scope>
</reference>
<protein>
    <submittedName>
        <fullName evidence="1">Retrovirus-related pol polyprotein from transposon TNT 1-94</fullName>
    </submittedName>
</protein>
<gene>
    <name evidence="1" type="ORF">Tco_0680925</name>
</gene>
<proteinExistence type="predicted"/>
<evidence type="ECO:0000313" key="2">
    <source>
        <dbReference type="Proteomes" id="UP001151760"/>
    </source>
</evidence>
<dbReference type="Pfam" id="PF14299">
    <property type="entry name" value="PP2"/>
    <property type="match status" value="1"/>
</dbReference>
<reference evidence="1" key="2">
    <citation type="submission" date="2022-01" db="EMBL/GenBank/DDBJ databases">
        <authorList>
            <person name="Yamashiro T."/>
            <person name="Shiraishi A."/>
            <person name="Satake H."/>
            <person name="Nakayama K."/>
        </authorList>
    </citation>
    <scope>NUCLEOTIDE SEQUENCE</scope>
</reference>
<keyword evidence="2" id="KW-1185">Reference proteome</keyword>
<organism evidence="1 2">
    <name type="scientific">Tanacetum coccineum</name>
    <dbReference type="NCBI Taxonomy" id="301880"/>
    <lineage>
        <taxon>Eukaryota</taxon>
        <taxon>Viridiplantae</taxon>
        <taxon>Streptophyta</taxon>
        <taxon>Embryophyta</taxon>
        <taxon>Tracheophyta</taxon>
        <taxon>Spermatophyta</taxon>
        <taxon>Magnoliopsida</taxon>
        <taxon>eudicotyledons</taxon>
        <taxon>Gunneridae</taxon>
        <taxon>Pentapetalae</taxon>
        <taxon>asterids</taxon>
        <taxon>campanulids</taxon>
        <taxon>Asterales</taxon>
        <taxon>Asteraceae</taxon>
        <taxon>Asteroideae</taxon>
        <taxon>Anthemideae</taxon>
        <taxon>Anthemidinae</taxon>
        <taxon>Tanacetum</taxon>
    </lineage>
</organism>
<dbReference type="PANTHER" id="PTHR32278">
    <property type="entry name" value="F-BOX DOMAIN-CONTAINING PROTEIN"/>
    <property type="match status" value="1"/>
</dbReference>
<sequence>MELGLTEAETRSLYLYWALVLPVQQVAASQNIDLMLLPNGLVSYVIQLVILAPTITRGVVSVSRLEIDNEICSMILRIGWEFSFKNVFYILMLFLVCIKNLEQKIDEELKRILFFRFEWRRMDGRVPSKDHCNVPATESEYIAASEAAMEAVWIRKFISGLGIVPTINEPLNMYCDNSAAVHYANEPGVQKGARHYQRRYHYVRECVELGEIRILKVHTDNNLADPFTKALSNRKLTQHARGMGLRPASSFIFDVVTKSPISYSFTIDIKADLRLLSPPSTYSCYLIYKLSENDKYSSFEGPMVIGIIDGTRSHVRPLSICLNTNCRTPFIGVKDDGKSSMALDTCKMKGHPKLRKDGWMEVQLAEVVICTTGATKEIFTLSLEEEKFRNTIFVDIAIQGIEFRPL</sequence>
<comment type="caution">
    <text evidence="1">The sequence shown here is derived from an EMBL/GenBank/DDBJ whole genome shotgun (WGS) entry which is preliminary data.</text>
</comment>
<evidence type="ECO:0000313" key="1">
    <source>
        <dbReference type="EMBL" id="GJS66361.1"/>
    </source>
</evidence>
<dbReference type="InterPro" id="IPR025886">
    <property type="entry name" value="PP2-like"/>
</dbReference>
<name>A0ABQ4XNB9_9ASTR</name>